<dbReference type="EMBL" id="UINC01198872">
    <property type="protein sequence ID" value="SVE17030.1"/>
    <property type="molecule type" value="Genomic_DNA"/>
</dbReference>
<gene>
    <name evidence="2" type="ORF">METZ01_LOCUS469884</name>
</gene>
<dbReference type="Pfam" id="PF26213">
    <property type="entry name" value="TYRAAT1_C"/>
    <property type="match status" value="1"/>
</dbReference>
<organism evidence="2">
    <name type="scientific">marine metagenome</name>
    <dbReference type="NCBI Taxonomy" id="408172"/>
    <lineage>
        <taxon>unclassified sequences</taxon>
        <taxon>metagenomes</taxon>
        <taxon>ecological metagenomes</taxon>
    </lineage>
</organism>
<evidence type="ECO:0000259" key="1">
    <source>
        <dbReference type="Pfam" id="PF26213"/>
    </source>
</evidence>
<dbReference type="PANTHER" id="PTHR43207:SF4">
    <property type="entry name" value="AROGENATE DEHYDROGENASE 2, CHLOROPLASTIC"/>
    <property type="match status" value="1"/>
</dbReference>
<dbReference type="GO" id="GO:0006571">
    <property type="term" value="P:tyrosine biosynthetic process"/>
    <property type="evidence" value="ECO:0007669"/>
    <property type="project" value="InterPro"/>
</dbReference>
<dbReference type="AlphaFoldDB" id="A0A383BB61"/>
<dbReference type="PANTHER" id="PTHR43207">
    <property type="entry name" value="AROGENATE DEHYDROGENASE-RELATED"/>
    <property type="match status" value="1"/>
</dbReference>
<name>A0A383BB61_9ZZZZ</name>
<feature type="non-terminal residue" evidence="2">
    <location>
        <position position="1"/>
    </location>
</feature>
<dbReference type="GO" id="GO:0033730">
    <property type="term" value="F:arogenate dehydrogenase (NADP+) activity"/>
    <property type="evidence" value="ECO:0007669"/>
    <property type="project" value="InterPro"/>
</dbReference>
<accession>A0A383BB61</accession>
<protein>
    <recommendedName>
        <fullName evidence="1">TYRAAT2-like C-terminal domain-containing protein</fullName>
    </recommendedName>
</protein>
<dbReference type="SUPFAM" id="SSF48179">
    <property type="entry name" value="6-phosphogluconate dehydrogenase C-terminal domain-like"/>
    <property type="match status" value="1"/>
</dbReference>
<reference evidence="2" key="1">
    <citation type="submission" date="2018-05" db="EMBL/GenBank/DDBJ databases">
        <authorList>
            <person name="Lanie J.A."/>
            <person name="Ng W.-L."/>
            <person name="Kazmierczak K.M."/>
            <person name="Andrzejewski T.M."/>
            <person name="Davidsen T.M."/>
            <person name="Wayne K.J."/>
            <person name="Tettelin H."/>
            <person name="Glass J.I."/>
            <person name="Rusch D."/>
            <person name="Podicherti R."/>
            <person name="Tsui H.-C.T."/>
            <person name="Winkler M.E."/>
        </authorList>
    </citation>
    <scope>NUCLEOTIDE SEQUENCE</scope>
</reference>
<dbReference type="Gene3D" id="1.10.3660.10">
    <property type="entry name" value="6-phosphogluconate dehydrogenase C-terminal like domain"/>
    <property type="match status" value="1"/>
</dbReference>
<proteinExistence type="predicted"/>
<dbReference type="InterPro" id="IPR008927">
    <property type="entry name" value="6-PGluconate_DH-like_C_sf"/>
</dbReference>
<feature type="domain" description="TYRAAT2-like C-terminal" evidence="1">
    <location>
        <begin position="53"/>
        <end position="118"/>
    </location>
</feature>
<dbReference type="InterPro" id="IPR059064">
    <property type="entry name" value="TYRAAT2_C"/>
</dbReference>
<sequence>KITLCQVRDTYKRFNELKEFFDSQSIRTIKMTPDEHDRMAASSQGITHFVGRVLNESGVRSTDINTLGFNELLGVIEQTCNDSWDLFSDLQKFNPYTNEMIDNLVTTIANIHKQIKKDAN</sequence>
<evidence type="ECO:0000313" key="2">
    <source>
        <dbReference type="EMBL" id="SVE17030.1"/>
    </source>
</evidence>
<dbReference type="InterPro" id="IPR045011">
    <property type="entry name" value="TYRAAT1/2"/>
</dbReference>